<dbReference type="CDD" id="cd17788">
    <property type="entry name" value="CBS_pair_bac"/>
    <property type="match status" value="1"/>
</dbReference>
<dbReference type="PANTHER" id="PTHR43080">
    <property type="entry name" value="CBS DOMAIN-CONTAINING PROTEIN CBSX3, MITOCHONDRIAL"/>
    <property type="match status" value="1"/>
</dbReference>
<dbReference type="SUPFAM" id="SSF54631">
    <property type="entry name" value="CBS-domain pair"/>
    <property type="match status" value="1"/>
</dbReference>
<protein>
    <submittedName>
        <fullName evidence="4">CBS domain-containing protein</fullName>
    </submittedName>
</protein>
<dbReference type="InterPro" id="IPR051257">
    <property type="entry name" value="Diverse_CBS-Domain"/>
</dbReference>
<dbReference type="PANTHER" id="PTHR43080:SF2">
    <property type="entry name" value="CBS DOMAIN-CONTAINING PROTEIN"/>
    <property type="match status" value="1"/>
</dbReference>
<dbReference type="PROSITE" id="PS51371">
    <property type="entry name" value="CBS"/>
    <property type="match status" value="2"/>
</dbReference>
<accession>A0ABP9PMA0</accession>
<proteinExistence type="predicted"/>
<dbReference type="RefSeq" id="WP_185058721.1">
    <property type="nucleotide sequence ID" value="NZ_BAABJP010000001.1"/>
</dbReference>
<feature type="domain" description="CBS" evidence="3">
    <location>
        <begin position="92"/>
        <end position="149"/>
    </location>
</feature>
<dbReference type="Gene3D" id="3.10.580.10">
    <property type="entry name" value="CBS-domain"/>
    <property type="match status" value="1"/>
</dbReference>
<sequence>MKAGELAQPLPTVRLDDSALDAARLITAHGLPGIAVLSEDGRPVTVLPAADLLRALVPGPVLDDPSLARVLDERTADRCAADLARRTVREVVTKKDRLASVDADATVVECAALMARTHSPAVAVLGRAGGDLIGLVTAGHLLEVLLPEA</sequence>
<comment type="caution">
    <text evidence="4">The sequence shown here is derived from an EMBL/GenBank/DDBJ whole genome shotgun (WGS) entry which is preliminary data.</text>
</comment>
<dbReference type="InterPro" id="IPR046342">
    <property type="entry name" value="CBS_dom_sf"/>
</dbReference>
<name>A0ABP9PMA0_9PSEU</name>
<organism evidence="4 5">
    <name type="scientific">Pseudonocardia eucalypti</name>
    <dbReference type="NCBI Taxonomy" id="648755"/>
    <lineage>
        <taxon>Bacteria</taxon>
        <taxon>Bacillati</taxon>
        <taxon>Actinomycetota</taxon>
        <taxon>Actinomycetes</taxon>
        <taxon>Pseudonocardiales</taxon>
        <taxon>Pseudonocardiaceae</taxon>
        <taxon>Pseudonocardia</taxon>
    </lineage>
</organism>
<keyword evidence="1 2" id="KW-0129">CBS domain</keyword>
<evidence type="ECO:0000313" key="4">
    <source>
        <dbReference type="EMBL" id="GAA5145978.1"/>
    </source>
</evidence>
<evidence type="ECO:0000259" key="3">
    <source>
        <dbReference type="PROSITE" id="PS51371"/>
    </source>
</evidence>
<evidence type="ECO:0000256" key="1">
    <source>
        <dbReference type="ARBA" id="ARBA00023122"/>
    </source>
</evidence>
<feature type="domain" description="CBS" evidence="3">
    <location>
        <begin position="6"/>
        <end position="66"/>
    </location>
</feature>
<dbReference type="Pfam" id="PF00571">
    <property type="entry name" value="CBS"/>
    <property type="match status" value="2"/>
</dbReference>
<evidence type="ECO:0000256" key="2">
    <source>
        <dbReference type="PROSITE-ProRule" id="PRU00703"/>
    </source>
</evidence>
<evidence type="ECO:0000313" key="5">
    <source>
        <dbReference type="Proteomes" id="UP001428817"/>
    </source>
</evidence>
<reference evidence="5" key="1">
    <citation type="journal article" date="2019" name="Int. J. Syst. Evol. Microbiol.">
        <title>The Global Catalogue of Microorganisms (GCM) 10K type strain sequencing project: providing services to taxonomists for standard genome sequencing and annotation.</title>
        <authorList>
            <consortium name="The Broad Institute Genomics Platform"/>
            <consortium name="The Broad Institute Genome Sequencing Center for Infectious Disease"/>
            <person name="Wu L."/>
            <person name="Ma J."/>
        </authorList>
    </citation>
    <scope>NUCLEOTIDE SEQUENCE [LARGE SCALE GENOMIC DNA]</scope>
    <source>
        <strain evidence="5">JCM 18303</strain>
    </source>
</reference>
<dbReference type="EMBL" id="BAABJP010000001">
    <property type="protein sequence ID" value="GAA5145978.1"/>
    <property type="molecule type" value="Genomic_DNA"/>
</dbReference>
<dbReference type="SMART" id="SM00116">
    <property type="entry name" value="CBS"/>
    <property type="match status" value="2"/>
</dbReference>
<dbReference type="InterPro" id="IPR000644">
    <property type="entry name" value="CBS_dom"/>
</dbReference>
<keyword evidence="5" id="KW-1185">Reference proteome</keyword>
<gene>
    <name evidence="4" type="ORF">GCM10023321_04680</name>
</gene>
<dbReference type="Proteomes" id="UP001428817">
    <property type="component" value="Unassembled WGS sequence"/>
</dbReference>